<dbReference type="Gene3D" id="3.40.710.10">
    <property type="entry name" value="DD-peptidase/beta-lactamase superfamily"/>
    <property type="match status" value="1"/>
</dbReference>
<dbReference type="InterPro" id="IPR011042">
    <property type="entry name" value="6-blade_b-propeller_TolB-like"/>
</dbReference>
<feature type="domain" description="Beta-lactamase-related" evidence="3">
    <location>
        <begin position="712"/>
        <end position="993"/>
    </location>
</feature>
<gene>
    <name evidence="5" type="ORF">GCM10007269_26310</name>
</gene>
<dbReference type="EMBL" id="BMCM01000004">
    <property type="protein sequence ID" value="GGD82252.1"/>
    <property type="molecule type" value="Genomic_DNA"/>
</dbReference>
<dbReference type="SUPFAM" id="SSF53474">
    <property type="entry name" value="alpha/beta-Hydrolases"/>
    <property type="match status" value="1"/>
</dbReference>
<dbReference type="PANTHER" id="PTHR42776">
    <property type="entry name" value="SERINE PEPTIDASE S9 FAMILY MEMBER"/>
    <property type="match status" value="1"/>
</dbReference>
<dbReference type="Gene3D" id="3.40.50.1820">
    <property type="entry name" value="alpha/beta hydrolase"/>
    <property type="match status" value="1"/>
</dbReference>
<dbReference type="InterPro" id="IPR011659">
    <property type="entry name" value="WD40"/>
</dbReference>
<dbReference type="InterPro" id="IPR012338">
    <property type="entry name" value="Beta-lactam/transpept-like"/>
</dbReference>
<protein>
    <submittedName>
        <fullName evidence="5">Serine hydrolase</fullName>
    </submittedName>
</protein>
<dbReference type="Proteomes" id="UP000629365">
    <property type="component" value="Unassembled WGS sequence"/>
</dbReference>
<keyword evidence="6" id="KW-1185">Reference proteome</keyword>
<proteinExistence type="predicted"/>
<evidence type="ECO:0000313" key="6">
    <source>
        <dbReference type="Proteomes" id="UP000629365"/>
    </source>
</evidence>
<dbReference type="Gene3D" id="2.120.10.30">
    <property type="entry name" value="TolB, C-terminal domain"/>
    <property type="match status" value="2"/>
</dbReference>
<dbReference type="InterPro" id="IPR001466">
    <property type="entry name" value="Beta-lactam-related"/>
</dbReference>
<dbReference type="PANTHER" id="PTHR42776:SF4">
    <property type="entry name" value="ACYLAMINO-ACID-RELEASING ENZYME"/>
    <property type="match status" value="1"/>
</dbReference>
<feature type="domain" description="Peptidase S9 prolyl oligopeptidase catalytic" evidence="4">
    <location>
        <begin position="443"/>
        <end position="647"/>
    </location>
</feature>
<dbReference type="SUPFAM" id="SSF56601">
    <property type="entry name" value="beta-lactamase/transpeptidase-like"/>
    <property type="match status" value="1"/>
</dbReference>
<sequence length="1119" mass="118917">MTRRMRIDDVLALTVPSQPALSPDGARLAYVLGGVDVDADRATSAIWLAEDGATRALTHGTSDAAPVFSPGGDELAFLRDGQLWTLPLAGGEPRQRTRIPLGAGTAVWSPDGTKIAFAAPVARESGETETDEQRAAREGAPIVTDAIDYLIDGAWLVRGVRQQLHVLDLADDRVRPLTDGDVHVGSPAWSPDGRTLAYTARPSGATDLEARSAVHAIDPADPAAAPRVLAFTDGYAATVSYTPDGASLIIVGWSGEPVGHAGLFTVEFASGKTTDLAASLDRNVMPGAPAYPGALPQITESGDILFAVRDRGATHLYAVPPTGGDPRHVFGGTDEVVSGLSVAGGAVAVALATPTSFGEIVRVDPSTGKGDVITSHGSAPEGVDLFVRESREFTISDGTTVQGWIVRDPSVSGPTPLLVDVHGGPHNAWNGAMDEMHVFHQELAAKGWTIVMINPRGSDGYGEAFWKGVNEAWGVADAKDFLEPIGELVADGTADPKRLAITGYSYGGFMTAYLTAHDDRFAAAAAGGIVSDLVSMGGSSDDAHLLNVYEIGRMPWSSADRESLAAMSPYTAVENVTTPTLVLHGEKDLRCPLGQAQQWYAALRERDVPTRLVVYPGGSHIFPLMGVPSHRVDYARRVVEWVQQYAGSAEGPRPARIDAAHWQRRLDALSALHGVPGAQLGILRFDPEGEDDVVTLATGTLNQNLPSASAKTLPDSLFQIGSISKVWTATVVMRLIEDGHFTLDTLAKDIISGLRLANDELTAGITVRHLLTHTSGLDGDVFTDTGRGDDCLEKYVGLLAEVGQNHPLGATWSYCNAGFSLLGRIIEQATGKTWDAAMRDLLFTPLGLTHTVTLPEEAILHSAAVGHVDAGDEQILAPVWSLPRSLGPAGLIAARAQDVLGFARLHLAGGVAGDGVRLLDAEAVADMQAFHAEVPDKHVLGDSWGLGWIRFDWNGERLYGHDGNTIGQAAFLRVHPESGVAVTLLTNGGHTRDLYGDLYREIFAELSGVRMQEPVQPPAEPVDVDITPYIGTYERASVRTEVYVGDDGDPMMRTTVLGPLAELEPDPVDEYTLTALSENEFALRQPGTQTWVTVTFYALPTGEEYVHFGARATPKVAAG</sequence>
<accession>A0ABQ1RXM0</accession>
<dbReference type="GO" id="GO:0016787">
    <property type="term" value="F:hydrolase activity"/>
    <property type="evidence" value="ECO:0007669"/>
    <property type="project" value="UniProtKB-KW"/>
</dbReference>
<evidence type="ECO:0000259" key="4">
    <source>
        <dbReference type="Pfam" id="PF00326"/>
    </source>
</evidence>
<evidence type="ECO:0000259" key="3">
    <source>
        <dbReference type="Pfam" id="PF00144"/>
    </source>
</evidence>
<dbReference type="Pfam" id="PF00326">
    <property type="entry name" value="Peptidase_S9"/>
    <property type="match status" value="1"/>
</dbReference>
<dbReference type="Pfam" id="PF07676">
    <property type="entry name" value="PD40"/>
    <property type="match status" value="2"/>
</dbReference>
<name>A0ABQ1RXM0_9MICO</name>
<dbReference type="Pfam" id="PF00144">
    <property type="entry name" value="Beta-lactamase"/>
    <property type="match status" value="1"/>
</dbReference>
<dbReference type="InterPro" id="IPR029058">
    <property type="entry name" value="AB_hydrolase_fold"/>
</dbReference>
<evidence type="ECO:0000256" key="2">
    <source>
        <dbReference type="ARBA" id="ARBA00022825"/>
    </source>
</evidence>
<keyword evidence="2" id="KW-0645">Protease</keyword>
<dbReference type="RefSeq" id="WP_188437036.1">
    <property type="nucleotide sequence ID" value="NZ_BMCM01000004.1"/>
</dbReference>
<dbReference type="SUPFAM" id="SSF82171">
    <property type="entry name" value="DPP6 N-terminal domain-like"/>
    <property type="match status" value="1"/>
</dbReference>
<keyword evidence="2" id="KW-0720">Serine protease</keyword>
<keyword evidence="1 5" id="KW-0378">Hydrolase</keyword>
<evidence type="ECO:0000313" key="5">
    <source>
        <dbReference type="EMBL" id="GGD82252.1"/>
    </source>
</evidence>
<organism evidence="5 6">
    <name type="scientific">Microbacterium murale</name>
    <dbReference type="NCBI Taxonomy" id="1081040"/>
    <lineage>
        <taxon>Bacteria</taxon>
        <taxon>Bacillati</taxon>
        <taxon>Actinomycetota</taxon>
        <taxon>Actinomycetes</taxon>
        <taxon>Micrococcales</taxon>
        <taxon>Microbacteriaceae</taxon>
        <taxon>Microbacterium</taxon>
    </lineage>
</organism>
<reference evidence="6" key="1">
    <citation type="journal article" date="2019" name="Int. J. Syst. Evol. Microbiol.">
        <title>The Global Catalogue of Microorganisms (GCM) 10K type strain sequencing project: providing services to taxonomists for standard genome sequencing and annotation.</title>
        <authorList>
            <consortium name="The Broad Institute Genomics Platform"/>
            <consortium name="The Broad Institute Genome Sequencing Center for Infectious Disease"/>
            <person name="Wu L."/>
            <person name="Ma J."/>
        </authorList>
    </citation>
    <scope>NUCLEOTIDE SEQUENCE [LARGE SCALE GENOMIC DNA]</scope>
    <source>
        <strain evidence="6">CCM 7640</strain>
    </source>
</reference>
<comment type="caution">
    <text evidence="5">The sequence shown here is derived from an EMBL/GenBank/DDBJ whole genome shotgun (WGS) entry which is preliminary data.</text>
</comment>
<dbReference type="InterPro" id="IPR001375">
    <property type="entry name" value="Peptidase_S9_cat"/>
</dbReference>
<evidence type="ECO:0000256" key="1">
    <source>
        <dbReference type="ARBA" id="ARBA00022801"/>
    </source>
</evidence>